<protein>
    <submittedName>
        <fullName evidence="2">Uncharacterized protein</fullName>
    </submittedName>
</protein>
<keyword evidence="1" id="KW-1133">Transmembrane helix</keyword>
<sequence length="135" mass="15746">MLFNLNKAVSLLFSLALVVALAFLVMLKEAKPLSEFQSTPLGVSEISSQFKLIDAQAVLLKLPQATRFNHFQQLSTKYLYVVVLAIFFISVVNYRFYQKIILLPPWYVRHRYYAGFRRLGWKISNLLYQRTSLSY</sequence>
<comment type="caution">
    <text evidence="2">The sequence shown here is derived from an EMBL/GenBank/DDBJ whole genome shotgun (WGS) entry which is preliminary data.</text>
</comment>
<dbReference type="Proteomes" id="UP001157186">
    <property type="component" value="Unassembled WGS sequence"/>
</dbReference>
<accession>A0ABQ6GUS9</accession>
<evidence type="ECO:0000256" key="1">
    <source>
        <dbReference type="SAM" id="Phobius"/>
    </source>
</evidence>
<keyword evidence="1" id="KW-0472">Membrane</keyword>
<evidence type="ECO:0000313" key="3">
    <source>
        <dbReference type="Proteomes" id="UP001157186"/>
    </source>
</evidence>
<keyword evidence="1" id="KW-0812">Transmembrane</keyword>
<reference evidence="2 3" key="1">
    <citation type="submission" date="2023-03" db="EMBL/GenBank/DDBJ databases">
        <title>Draft genome sequence of Thalassotalea insulae KCTC 62186T.</title>
        <authorList>
            <person name="Sawabe T."/>
        </authorList>
    </citation>
    <scope>NUCLEOTIDE SEQUENCE [LARGE SCALE GENOMIC DNA]</scope>
    <source>
        <strain evidence="2 3">KCTC 62186</strain>
    </source>
</reference>
<evidence type="ECO:0000313" key="2">
    <source>
        <dbReference type="EMBL" id="GLX78265.1"/>
    </source>
</evidence>
<feature type="transmembrane region" description="Helical" evidence="1">
    <location>
        <begin position="78"/>
        <end position="97"/>
    </location>
</feature>
<dbReference type="EMBL" id="BSST01000001">
    <property type="protein sequence ID" value="GLX78265.1"/>
    <property type="molecule type" value="Genomic_DNA"/>
</dbReference>
<gene>
    <name evidence="2" type="ORF">tinsulaeT_16050</name>
</gene>
<organism evidence="2 3">
    <name type="scientific">Thalassotalea insulae</name>
    <dbReference type="NCBI Taxonomy" id="2056778"/>
    <lineage>
        <taxon>Bacteria</taxon>
        <taxon>Pseudomonadati</taxon>
        <taxon>Pseudomonadota</taxon>
        <taxon>Gammaproteobacteria</taxon>
        <taxon>Alteromonadales</taxon>
        <taxon>Colwelliaceae</taxon>
        <taxon>Thalassotalea</taxon>
    </lineage>
</organism>
<name>A0ABQ6GUS9_9GAMM</name>
<keyword evidence="3" id="KW-1185">Reference proteome</keyword>
<proteinExistence type="predicted"/>